<dbReference type="Proteomes" id="UP000215145">
    <property type="component" value="Unassembled WGS sequence"/>
</dbReference>
<dbReference type="Pfam" id="PF01636">
    <property type="entry name" value="APH"/>
    <property type="match status" value="1"/>
</dbReference>
<dbReference type="RefSeq" id="WP_089526567.1">
    <property type="nucleotide sequence ID" value="NZ_NMUQ01000004.1"/>
</dbReference>
<organism evidence="2 3">
    <name type="scientific">Paenibacillus herberti</name>
    <dbReference type="NCBI Taxonomy" id="1619309"/>
    <lineage>
        <taxon>Bacteria</taxon>
        <taxon>Bacillati</taxon>
        <taxon>Bacillota</taxon>
        <taxon>Bacilli</taxon>
        <taxon>Bacillales</taxon>
        <taxon>Paenibacillaceae</taxon>
        <taxon>Paenibacillus</taxon>
    </lineage>
</organism>
<keyword evidence="2" id="KW-0808">Transferase</keyword>
<evidence type="ECO:0000313" key="2">
    <source>
        <dbReference type="EMBL" id="OXM12984.1"/>
    </source>
</evidence>
<feature type="domain" description="Aminoglycoside phosphotransferase" evidence="1">
    <location>
        <begin position="29"/>
        <end position="233"/>
    </location>
</feature>
<accession>A0A229NSY9</accession>
<proteinExistence type="predicted"/>
<evidence type="ECO:0000313" key="3">
    <source>
        <dbReference type="Proteomes" id="UP000215145"/>
    </source>
</evidence>
<dbReference type="SUPFAM" id="SSF56112">
    <property type="entry name" value="Protein kinase-like (PK-like)"/>
    <property type="match status" value="1"/>
</dbReference>
<protein>
    <submittedName>
        <fullName evidence="2">Aminoglycoside phosphotransferase</fullName>
    </submittedName>
</protein>
<dbReference type="InterPro" id="IPR002575">
    <property type="entry name" value="Aminoglycoside_PTrfase"/>
</dbReference>
<dbReference type="EMBL" id="NMUQ01000004">
    <property type="protein sequence ID" value="OXM12984.1"/>
    <property type="molecule type" value="Genomic_DNA"/>
</dbReference>
<keyword evidence="3" id="KW-1185">Reference proteome</keyword>
<evidence type="ECO:0000259" key="1">
    <source>
        <dbReference type="Pfam" id="PF01636"/>
    </source>
</evidence>
<reference evidence="2 3" key="1">
    <citation type="submission" date="2017-07" db="EMBL/GenBank/DDBJ databases">
        <title>Paenibacillus herberti R33 genome sequencing and assembly.</title>
        <authorList>
            <person name="Su W."/>
        </authorList>
    </citation>
    <scope>NUCLEOTIDE SEQUENCE [LARGE SCALE GENOMIC DNA]</scope>
    <source>
        <strain evidence="2 3">R33</strain>
    </source>
</reference>
<name>A0A229NSY9_9BACL</name>
<dbReference type="InterPro" id="IPR011009">
    <property type="entry name" value="Kinase-like_dom_sf"/>
</dbReference>
<gene>
    <name evidence="2" type="ORF">CGZ75_22610</name>
</gene>
<comment type="caution">
    <text evidence="2">The sequence shown here is derived from an EMBL/GenBank/DDBJ whole genome shotgun (WGS) entry which is preliminary data.</text>
</comment>
<dbReference type="AlphaFoldDB" id="A0A229NSY9"/>
<dbReference type="OrthoDB" id="9812495at2"/>
<sequence length="283" mass="32630">MNSISEIDWKVKSKVVNTLLENRNKLILVPLDSGLEAEVTKVCLEESCFVLKVWNRSSKPNIEQQFKLLKTLYDEGLPVSQPYGWGLDKEANSVLLMSFNGAAVTKINESKLISLAKILTSIHDFPLNCLEDTLFNKHDFINYFYSEIEEHEDIHLLIKQLVDISHMKQDKLIHGDYNLGNILEIEGRYTIIDWTNGQLGDPRYDIAWSIVLISIYVSQRYGDVYRSAFLSRYTKEEIELFEAIACLRWVLLNRIAVLPKGKETIARVQNILKNNVHLNETLI</sequence>
<dbReference type="GO" id="GO:0016740">
    <property type="term" value="F:transferase activity"/>
    <property type="evidence" value="ECO:0007669"/>
    <property type="project" value="UniProtKB-KW"/>
</dbReference>
<dbReference type="Gene3D" id="3.90.1200.10">
    <property type="match status" value="1"/>
</dbReference>